<gene>
    <name evidence="2" type="ORF">L249_4060</name>
</gene>
<comment type="caution">
    <text evidence="2">The sequence shown here is derived from an EMBL/GenBank/DDBJ whole genome shotgun (WGS) entry which is preliminary data.</text>
</comment>
<dbReference type="AlphaFoldDB" id="A0A367L529"/>
<name>A0A367L529_9HYPO</name>
<feature type="region of interest" description="Disordered" evidence="1">
    <location>
        <begin position="45"/>
        <end position="83"/>
    </location>
</feature>
<evidence type="ECO:0000313" key="2">
    <source>
        <dbReference type="EMBL" id="RCI09524.1"/>
    </source>
</evidence>
<organism evidence="2 3">
    <name type="scientific">Ophiocordyceps polyrhachis-furcata BCC 54312</name>
    <dbReference type="NCBI Taxonomy" id="1330021"/>
    <lineage>
        <taxon>Eukaryota</taxon>
        <taxon>Fungi</taxon>
        <taxon>Dikarya</taxon>
        <taxon>Ascomycota</taxon>
        <taxon>Pezizomycotina</taxon>
        <taxon>Sordariomycetes</taxon>
        <taxon>Hypocreomycetidae</taxon>
        <taxon>Hypocreales</taxon>
        <taxon>Ophiocordycipitaceae</taxon>
        <taxon>Ophiocordyceps</taxon>
    </lineage>
</organism>
<keyword evidence="3" id="KW-1185">Reference proteome</keyword>
<evidence type="ECO:0000313" key="3">
    <source>
        <dbReference type="Proteomes" id="UP000253664"/>
    </source>
</evidence>
<accession>A0A367L529</accession>
<proteinExistence type="predicted"/>
<reference evidence="2 3" key="1">
    <citation type="journal article" date="2015" name="BMC Genomics">
        <title>Insights from the genome of Ophiocordyceps polyrhachis-furcata to pathogenicity and host specificity in insect fungi.</title>
        <authorList>
            <person name="Wichadakul D."/>
            <person name="Kobmoo N."/>
            <person name="Ingsriswang S."/>
            <person name="Tangphatsornruang S."/>
            <person name="Chantasingh D."/>
            <person name="Luangsa-ard J.J."/>
            <person name="Eurwilaichitr L."/>
        </authorList>
    </citation>
    <scope>NUCLEOTIDE SEQUENCE [LARGE SCALE GENOMIC DNA]</scope>
    <source>
        <strain evidence="2 3">BCC 54312</strain>
    </source>
</reference>
<feature type="non-terminal residue" evidence="2">
    <location>
        <position position="83"/>
    </location>
</feature>
<dbReference type="EMBL" id="LKCN02000014">
    <property type="protein sequence ID" value="RCI09524.1"/>
    <property type="molecule type" value="Genomic_DNA"/>
</dbReference>
<dbReference type="Proteomes" id="UP000253664">
    <property type="component" value="Unassembled WGS sequence"/>
</dbReference>
<protein>
    <submittedName>
        <fullName evidence="2">Uncharacterized protein</fullName>
    </submittedName>
</protein>
<evidence type="ECO:0000256" key="1">
    <source>
        <dbReference type="SAM" id="MobiDB-lite"/>
    </source>
</evidence>
<sequence length="83" mass="9639">MTNKASDFPYFHRFRNRWKCVVGSRRLLQREDTAPVRLSLAYQAIPKPQQTQTQQQPISYRPESTMTAHTKVGPATRRSHLVA</sequence>